<evidence type="ECO:0000313" key="2">
    <source>
        <dbReference type="EMBL" id="KHF97348.1"/>
    </source>
</evidence>
<dbReference type="Proteomes" id="UP000032142">
    <property type="component" value="Unassembled WGS sequence"/>
</dbReference>
<dbReference type="AlphaFoldDB" id="A0A0B0MD83"/>
<sequence>MMPMSQTWSYTITHIGSYVMTYVSLFLRFVRGFSDVETLPIRSRKFHTQLI</sequence>
<reference evidence="3" key="1">
    <citation type="submission" date="2014-09" db="EMBL/GenBank/DDBJ databases">
        <authorList>
            <person name="Mudge J."/>
            <person name="Ramaraj T."/>
            <person name="Lindquist I.E."/>
            <person name="Bharti A.K."/>
            <person name="Sundararajan A."/>
            <person name="Cameron C.T."/>
            <person name="Woodward J.E."/>
            <person name="May G.D."/>
            <person name="Brubaker C."/>
            <person name="Broadhvest J."/>
            <person name="Wilkins T.A."/>
        </authorList>
    </citation>
    <scope>NUCLEOTIDE SEQUENCE</scope>
    <source>
        <strain evidence="3">cv. AKA8401</strain>
    </source>
</reference>
<accession>A0A0B0MD83</accession>
<keyword evidence="1" id="KW-0472">Membrane</keyword>
<organism evidence="2 3">
    <name type="scientific">Gossypium arboreum</name>
    <name type="common">Tree cotton</name>
    <name type="synonym">Gossypium nanking</name>
    <dbReference type="NCBI Taxonomy" id="29729"/>
    <lineage>
        <taxon>Eukaryota</taxon>
        <taxon>Viridiplantae</taxon>
        <taxon>Streptophyta</taxon>
        <taxon>Embryophyta</taxon>
        <taxon>Tracheophyta</taxon>
        <taxon>Spermatophyta</taxon>
        <taxon>Magnoliopsida</taxon>
        <taxon>eudicotyledons</taxon>
        <taxon>Gunneridae</taxon>
        <taxon>Pentapetalae</taxon>
        <taxon>rosids</taxon>
        <taxon>malvids</taxon>
        <taxon>Malvales</taxon>
        <taxon>Malvaceae</taxon>
        <taxon>Malvoideae</taxon>
        <taxon>Gossypium</taxon>
    </lineage>
</organism>
<dbReference type="EMBL" id="JRRC01004392">
    <property type="protein sequence ID" value="KHF97348.1"/>
    <property type="molecule type" value="Genomic_DNA"/>
</dbReference>
<keyword evidence="1" id="KW-0812">Transmembrane</keyword>
<comment type="caution">
    <text evidence="2">The sequence shown here is derived from an EMBL/GenBank/DDBJ whole genome shotgun (WGS) entry which is preliminary data.</text>
</comment>
<evidence type="ECO:0000256" key="1">
    <source>
        <dbReference type="SAM" id="Phobius"/>
    </source>
</evidence>
<feature type="transmembrane region" description="Helical" evidence="1">
    <location>
        <begin position="12"/>
        <end position="30"/>
    </location>
</feature>
<proteinExistence type="predicted"/>
<evidence type="ECO:0000313" key="3">
    <source>
        <dbReference type="Proteomes" id="UP000032142"/>
    </source>
</evidence>
<keyword evidence="1" id="KW-1133">Transmembrane helix</keyword>
<name>A0A0B0MD83_GOSAR</name>
<gene>
    <name evidence="2" type="ORF">F383_36654</name>
</gene>
<protein>
    <submittedName>
        <fullName evidence="2">Uncharacterized protein</fullName>
    </submittedName>
</protein>
<keyword evidence="3" id="KW-1185">Reference proteome</keyword>